<evidence type="ECO:0000313" key="1">
    <source>
        <dbReference type="EMBL" id="CAD8345162.1"/>
    </source>
</evidence>
<accession>A0A7R9ZVK7</accession>
<dbReference type="EMBL" id="HBEG01001753">
    <property type="protein sequence ID" value="CAD8345162.1"/>
    <property type="molecule type" value="Transcribed_RNA"/>
</dbReference>
<name>A0A7R9ZVK7_9DINO</name>
<reference evidence="1" key="1">
    <citation type="submission" date="2021-01" db="EMBL/GenBank/DDBJ databases">
        <authorList>
            <person name="Corre E."/>
            <person name="Pelletier E."/>
            <person name="Niang G."/>
            <person name="Scheremetjew M."/>
            <person name="Finn R."/>
            <person name="Kale V."/>
            <person name="Holt S."/>
            <person name="Cochrane G."/>
            <person name="Meng A."/>
            <person name="Brown T."/>
            <person name="Cohen L."/>
        </authorList>
    </citation>
    <scope>NUCLEOTIDE SEQUENCE</scope>
    <source>
        <strain evidence="1">Pbaha01</strain>
    </source>
</reference>
<sequence length="112" mass="12036">MSETGGEPYINLQAYEDPACTMPTRDVVLSGGRGPECSSFAHNNFVRLTVRTIAIENPAYGYLSDMQMTDDYPMYRLTCGIPVGAASRASSVSVGFSLLAIAGCILRGAFDR</sequence>
<dbReference type="AlphaFoldDB" id="A0A7R9ZVK7"/>
<gene>
    <name evidence="1" type="ORF">PBAH0796_LOCUS900</name>
</gene>
<organism evidence="1">
    <name type="scientific">Pyrodinium bahamense</name>
    <dbReference type="NCBI Taxonomy" id="73915"/>
    <lineage>
        <taxon>Eukaryota</taxon>
        <taxon>Sar</taxon>
        <taxon>Alveolata</taxon>
        <taxon>Dinophyceae</taxon>
        <taxon>Gonyaulacales</taxon>
        <taxon>Pyrocystaceae</taxon>
        <taxon>Pyrodinium</taxon>
    </lineage>
</organism>
<proteinExistence type="predicted"/>
<protein>
    <submittedName>
        <fullName evidence="1">Uncharacterized protein</fullName>
    </submittedName>
</protein>